<evidence type="ECO:0000256" key="1">
    <source>
        <dbReference type="SAM" id="Phobius"/>
    </source>
</evidence>
<name>A0A1I0CFS0_THASX</name>
<dbReference type="InterPro" id="IPR014717">
    <property type="entry name" value="Transl_elong_EF1B/ribsomal_bS6"/>
</dbReference>
<dbReference type="Pfam" id="PF04350">
    <property type="entry name" value="PilO"/>
    <property type="match status" value="1"/>
</dbReference>
<sequence>MAIDFSQLKDADLDLENIANWPPAAKLLTGIFIAVLVLLGGYWFVIKDQVNTLERITEEEGTLKEQYQTKYRIAANIELFRQQMVEAEELFASQLKSLPDKHETAGLLDDITFVGTTSNLSFTKLNWQPEIAREIYVELPIDIEVVGNYHDFGEFVSKVAGLPRIVTLHNFQIKKLENGMLDFHLQAKTYRYQERANAAGGAK</sequence>
<dbReference type="AlphaFoldDB" id="A0A1I0CFS0"/>
<dbReference type="GO" id="GO:0043683">
    <property type="term" value="P:type IV pilus assembly"/>
    <property type="evidence" value="ECO:0007669"/>
    <property type="project" value="InterPro"/>
</dbReference>
<protein>
    <submittedName>
        <fullName evidence="2">Type IV pilus assembly protein PilO</fullName>
    </submittedName>
</protein>
<dbReference type="PANTHER" id="PTHR39555:SF1">
    <property type="entry name" value="TYPE IV PILUS INNER MEMBRANE COMPONENT PILO"/>
    <property type="match status" value="1"/>
</dbReference>
<keyword evidence="1" id="KW-1133">Transmembrane helix</keyword>
<keyword evidence="3" id="KW-1185">Reference proteome</keyword>
<dbReference type="GO" id="GO:0043107">
    <property type="term" value="P:type IV pilus-dependent motility"/>
    <property type="evidence" value="ECO:0007669"/>
    <property type="project" value="InterPro"/>
</dbReference>
<dbReference type="Gene3D" id="1.10.287.540">
    <property type="entry name" value="Helix hairpin bin"/>
    <property type="match status" value="1"/>
</dbReference>
<dbReference type="Proteomes" id="UP000199308">
    <property type="component" value="Unassembled WGS sequence"/>
</dbReference>
<dbReference type="RefSeq" id="WP_093328453.1">
    <property type="nucleotide sequence ID" value="NZ_AP027363.1"/>
</dbReference>
<dbReference type="PIRSF" id="PIRSF016482">
    <property type="entry name" value="PilO"/>
    <property type="match status" value="1"/>
</dbReference>
<evidence type="ECO:0000313" key="3">
    <source>
        <dbReference type="Proteomes" id="UP000199308"/>
    </source>
</evidence>
<accession>A0A1I0CFS0</accession>
<keyword evidence="1" id="KW-0472">Membrane</keyword>
<organism evidence="2 3">
    <name type="scientific">Thalassotalea agarivorans</name>
    <name type="common">Thalassomonas agarivorans</name>
    <dbReference type="NCBI Taxonomy" id="349064"/>
    <lineage>
        <taxon>Bacteria</taxon>
        <taxon>Pseudomonadati</taxon>
        <taxon>Pseudomonadota</taxon>
        <taxon>Gammaproteobacteria</taxon>
        <taxon>Alteromonadales</taxon>
        <taxon>Colwelliaceae</taxon>
        <taxon>Thalassotalea</taxon>
    </lineage>
</organism>
<dbReference type="InterPro" id="IPR007445">
    <property type="entry name" value="PilO"/>
</dbReference>
<gene>
    <name evidence="2" type="ORF">SAMN05660429_01179</name>
</gene>
<dbReference type="OrthoDB" id="9802133at2"/>
<dbReference type="PANTHER" id="PTHR39555">
    <property type="entry name" value="FIMBRIAL ASSEMBLY PROTEIN PILO-LIKE PROTEIN-RELATED"/>
    <property type="match status" value="1"/>
</dbReference>
<reference evidence="2 3" key="1">
    <citation type="submission" date="2016-10" db="EMBL/GenBank/DDBJ databases">
        <authorList>
            <person name="de Groot N.N."/>
        </authorList>
    </citation>
    <scope>NUCLEOTIDE SEQUENCE [LARGE SCALE GENOMIC DNA]</scope>
    <source>
        <strain evidence="2 3">DSM 19706</strain>
    </source>
</reference>
<dbReference type="EMBL" id="FOHK01000005">
    <property type="protein sequence ID" value="SET18197.1"/>
    <property type="molecule type" value="Genomic_DNA"/>
</dbReference>
<evidence type="ECO:0000313" key="2">
    <source>
        <dbReference type="EMBL" id="SET18197.1"/>
    </source>
</evidence>
<keyword evidence="1" id="KW-0812">Transmembrane</keyword>
<proteinExistence type="predicted"/>
<dbReference type="STRING" id="349064.SAMN05660429_01179"/>
<feature type="transmembrane region" description="Helical" evidence="1">
    <location>
        <begin position="27"/>
        <end position="46"/>
    </location>
</feature>
<dbReference type="Gene3D" id="3.30.70.60">
    <property type="match status" value="1"/>
</dbReference>